<keyword evidence="3 7" id="KW-0413">Isomerase</keyword>
<organism evidence="7 8">
    <name type="scientific">Agromyces seonyuensis</name>
    <dbReference type="NCBI Taxonomy" id="2662446"/>
    <lineage>
        <taxon>Bacteria</taxon>
        <taxon>Bacillati</taxon>
        <taxon>Actinomycetota</taxon>
        <taxon>Actinomycetes</taxon>
        <taxon>Micrococcales</taxon>
        <taxon>Microbacteriaceae</taxon>
        <taxon>Agromyces</taxon>
    </lineage>
</organism>
<keyword evidence="2" id="KW-0697">Rotamase</keyword>
<evidence type="ECO:0000256" key="3">
    <source>
        <dbReference type="ARBA" id="ARBA00023235"/>
    </source>
</evidence>
<dbReference type="AlphaFoldDB" id="A0A6I4P3J3"/>
<feature type="compositionally biased region" description="Basic and acidic residues" evidence="4">
    <location>
        <begin position="93"/>
        <end position="113"/>
    </location>
</feature>
<evidence type="ECO:0000256" key="2">
    <source>
        <dbReference type="ARBA" id="ARBA00023110"/>
    </source>
</evidence>
<dbReference type="GO" id="GO:0003755">
    <property type="term" value="F:peptidyl-prolyl cis-trans isomerase activity"/>
    <property type="evidence" value="ECO:0007669"/>
    <property type="project" value="UniProtKB-KW"/>
</dbReference>
<accession>A0A6I4P3J3</accession>
<evidence type="ECO:0000259" key="6">
    <source>
        <dbReference type="PROSITE" id="PS50072"/>
    </source>
</evidence>
<dbReference type="EMBL" id="WSTA01000119">
    <property type="protein sequence ID" value="MWC00273.1"/>
    <property type="molecule type" value="Genomic_DNA"/>
</dbReference>
<dbReference type="EC" id="5.2.1.8" evidence="1"/>
<feature type="domain" description="PPIase cyclophilin-type" evidence="6">
    <location>
        <begin position="197"/>
        <end position="346"/>
    </location>
</feature>
<feature type="region of interest" description="Disordered" evidence="4">
    <location>
        <begin position="1"/>
        <end position="24"/>
    </location>
</feature>
<keyword evidence="5" id="KW-0812">Transmembrane</keyword>
<dbReference type="InterPro" id="IPR029000">
    <property type="entry name" value="Cyclophilin-like_dom_sf"/>
</dbReference>
<evidence type="ECO:0000256" key="1">
    <source>
        <dbReference type="ARBA" id="ARBA00013194"/>
    </source>
</evidence>
<proteinExistence type="predicted"/>
<dbReference type="CDD" id="cd00317">
    <property type="entry name" value="cyclophilin"/>
    <property type="match status" value="1"/>
</dbReference>
<keyword evidence="8" id="KW-1185">Reference proteome</keyword>
<reference evidence="7 8" key="1">
    <citation type="submission" date="2019-12" db="EMBL/GenBank/DDBJ databases">
        <authorList>
            <person name="Kim Y.S."/>
        </authorList>
    </citation>
    <scope>NUCLEOTIDE SEQUENCE [LARGE SCALE GENOMIC DNA]</scope>
    <source>
        <strain evidence="7 8">MMS17-SY077</strain>
    </source>
</reference>
<name>A0A6I4P3J3_9MICO</name>
<evidence type="ECO:0000313" key="8">
    <source>
        <dbReference type="Proteomes" id="UP000438182"/>
    </source>
</evidence>
<dbReference type="Gene3D" id="2.40.100.10">
    <property type="entry name" value="Cyclophilin-like"/>
    <property type="match status" value="1"/>
</dbReference>
<keyword evidence="5" id="KW-1133">Transmembrane helix</keyword>
<dbReference type="Proteomes" id="UP000438182">
    <property type="component" value="Unassembled WGS sequence"/>
</dbReference>
<dbReference type="Pfam" id="PF00160">
    <property type="entry name" value="Pro_isomerase"/>
    <property type="match status" value="1"/>
</dbReference>
<dbReference type="InterPro" id="IPR044665">
    <property type="entry name" value="E_coli_cyclophilin_A-like"/>
</dbReference>
<feature type="region of interest" description="Disordered" evidence="4">
    <location>
        <begin position="36"/>
        <end position="118"/>
    </location>
</feature>
<evidence type="ECO:0000256" key="5">
    <source>
        <dbReference type="SAM" id="Phobius"/>
    </source>
</evidence>
<sequence>MRTASGVAPDRRPGCSATAHPRGACGGRAEAVVLGADHTANASRRRGQDGPARARSRPDRPRPPLPPGSSRRAASSTIRNQRTEGARVATNDRQARQERARLRSYKARQEVHEHKGRRRVRDNVIAAVAGVVVIGIAVAAQLLYFGAGPGAPEATTAAPTTPPATTPAAEGNTGDVPSADLADGRTWTGTLQLNGIDLGVELDGAAAPQAVSSEISLIQSGFYEDGNCHRLTTSGISVLQCGDPNGDGTGGPGYAYGPLENVPADDLYPAGTIAMARSDSQYSQGSQFFIVYADSTIDGSTGGYTVVGKVTSGLDELQSEVIDAGVADGATDGAPAVPVAITGFTIE</sequence>
<dbReference type="PANTHER" id="PTHR43246">
    <property type="entry name" value="PEPTIDYL-PROLYL CIS-TRANS ISOMERASE CYP38, CHLOROPLASTIC"/>
    <property type="match status" value="1"/>
</dbReference>
<dbReference type="PROSITE" id="PS50072">
    <property type="entry name" value="CSA_PPIASE_2"/>
    <property type="match status" value="1"/>
</dbReference>
<evidence type="ECO:0000256" key="4">
    <source>
        <dbReference type="SAM" id="MobiDB-lite"/>
    </source>
</evidence>
<dbReference type="InterPro" id="IPR002130">
    <property type="entry name" value="Cyclophilin-type_PPIase_dom"/>
</dbReference>
<gene>
    <name evidence="7" type="ORF">GB864_17165</name>
</gene>
<feature type="region of interest" description="Disordered" evidence="4">
    <location>
        <begin position="154"/>
        <end position="183"/>
    </location>
</feature>
<evidence type="ECO:0000313" key="7">
    <source>
        <dbReference type="EMBL" id="MWC00273.1"/>
    </source>
</evidence>
<feature type="transmembrane region" description="Helical" evidence="5">
    <location>
        <begin position="124"/>
        <end position="145"/>
    </location>
</feature>
<keyword evidence="5" id="KW-0472">Membrane</keyword>
<dbReference type="SUPFAM" id="SSF50891">
    <property type="entry name" value="Cyclophilin-like"/>
    <property type="match status" value="1"/>
</dbReference>
<protein>
    <recommendedName>
        <fullName evidence="1">peptidylprolyl isomerase</fullName>
        <ecNumber evidence="1">5.2.1.8</ecNumber>
    </recommendedName>
</protein>
<comment type="caution">
    <text evidence="7">The sequence shown here is derived from an EMBL/GenBank/DDBJ whole genome shotgun (WGS) entry which is preliminary data.</text>
</comment>